<keyword evidence="7 9" id="KW-0408">Iron</keyword>
<comment type="function">
    <text evidence="9">Removal of H(2)O(2), oxidation of toxic reductants, biosynthesis and degradation of lignin, suberization, auxin catabolism, response to environmental stresses such as wounding, pathogen attack and oxidative stress.</text>
</comment>
<dbReference type="Gene3D" id="1.10.520.10">
    <property type="match status" value="1"/>
</dbReference>
<dbReference type="PRINTS" id="PR00458">
    <property type="entry name" value="PEROXIDASE"/>
</dbReference>
<dbReference type="PROSITE" id="PS50873">
    <property type="entry name" value="PEROXIDASE_4"/>
    <property type="match status" value="1"/>
</dbReference>
<evidence type="ECO:0000313" key="13">
    <source>
        <dbReference type="Proteomes" id="UP001497444"/>
    </source>
</evidence>
<dbReference type="PRINTS" id="PR00461">
    <property type="entry name" value="PLPEROXIDASE"/>
</dbReference>
<sequence>MKSQPSVDIAHNRRVVAYQLQLMLDGFLFSGVFILLLLVSTQLQMTEAHHFRVVPRTRRSLLENSRGAYNTVPNYIAPPLKFDFYKKTCPQLPEIVEKVVAAEFAFDPTSSGPQLRLFFHDCFVQGCDASVLINSTSLNQAEKDASINFSIGNFFVIDEIKEQLEKECPGLVSCADVLALVAVYSIKAAGGPLYDIELGRRDGLTSYAPSSETFLPAFTLNVSGLLEDFKLVGLDLVDLIVLSGAHTIGQAHCNSIINRIYPHVDPQYPKYYSKQLVANCTDDGSFHLPNYDNNTQFFNDPVTPLKFDNQYFINLKNNLGLFTSDESLFNDPRTVKLVEYYASHQKAFFEQFGISLRKMGKISVLTGSQGQIRKQCWVRNSDNVDPALDPISLNFTDSTAN</sequence>
<comment type="catalytic activity">
    <reaction evidence="1 9">
        <text>2 a phenolic donor + H2O2 = 2 a phenolic radical donor + 2 H2O</text>
        <dbReference type="Rhea" id="RHEA:56136"/>
        <dbReference type="ChEBI" id="CHEBI:15377"/>
        <dbReference type="ChEBI" id="CHEBI:16240"/>
        <dbReference type="ChEBI" id="CHEBI:139520"/>
        <dbReference type="ChEBI" id="CHEBI:139521"/>
        <dbReference type="EC" id="1.11.1.7"/>
    </reaction>
</comment>
<dbReference type="InterPro" id="IPR019793">
    <property type="entry name" value="Peroxidases_heam-ligand_BS"/>
</dbReference>
<dbReference type="PROSITE" id="PS00436">
    <property type="entry name" value="PEROXIDASE_2"/>
    <property type="match status" value="1"/>
</dbReference>
<dbReference type="Gene3D" id="1.10.420.10">
    <property type="entry name" value="Peroxidase, domain 2"/>
    <property type="match status" value="1"/>
</dbReference>
<evidence type="ECO:0000256" key="9">
    <source>
        <dbReference type="RuleBase" id="RU362060"/>
    </source>
</evidence>
<keyword evidence="10" id="KW-0812">Transmembrane</keyword>
<feature type="transmembrane region" description="Helical" evidence="10">
    <location>
        <begin position="20"/>
        <end position="39"/>
    </location>
</feature>
<comment type="cofactor">
    <cofactor evidence="9">
        <name>Ca(2+)</name>
        <dbReference type="ChEBI" id="CHEBI:29108"/>
    </cofactor>
    <text evidence="9">Binds 2 calcium ions per subunit.</text>
</comment>
<keyword evidence="9" id="KW-0376">Hydrogen peroxide</keyword>
<keyword evidence="4 9" id="KW-0349">Heme</keyword>
<dbReference type="InterPro" id="IPR019794">
    <property type="entry name" value="Peroxidases_AS"/>
</dbReference>
<reference evidence="12" key="1">
    <citation type="submission" date="2024-02" db="EMBL/GenBank/DDBJ databases">
        <authorList>
            <consortium name="ELIXIR-Norway"/>
            <consortium name="Elixir Norway"/>
        </authorList>
    </citation>
    <scope>NUCLEOTIDE SEQUENCE</scope>
</reference>
<dbReference type="InterPro" id="IPR033905">
    <property type="entry name" value="Secretory_peroxidase"/>
</dbReference>
<accession>A0ABP0XG15</accession>
<evidence type="ECO:0000256" key="4">
    <source>
        <dbReference type="ARBA" id="ARBA00022617"/>
    </source>
</evidence>
<dbReference type="PROSITE" id="PS00435">
    <property type="entry name" value="PEROXIDASE_1"/>
    <property type="match status" value="1"/>
</dbReference>
<keyword evidence="9" id="KW-0964">Secreted</keyword>
<dbReference type="InterPro" id="IPR010255">
    <property type="entry name" value="Haem_peroxidase_sf"/>
</dbReference>
<dbReference type="InterPro" id="IPR000823">
    <property type="entry name" value="Peroxidase_pln"/>
</dbReference>
<evidence type="ECO:0000256" key="1">
    <source>
        <dbReference type="ARBA" id="ARBA00000189"/>
    </source>
</evidence>
<gene>
    <name evidence="12" type="ORF">CSSPJE1EN1_LOCUS22784</name>
</gene>
<evidence type="ECO:0000256" key="3">
    <source>
        <dbReference type="ARBA" id="ARBA00022559"/>
    </source>
</evidence>
<keyword evidence="13" id="KW-1185">Reference proteome</keyword>
<dbReference type="PANTHER" id="PTHR31517:SF48">
    <property type="entry name" value="PEROXIDASE 16-RELATED"/>
    <property type="match status" value="1"/>
</dbReference>
<feature type="domain" description="Plant heme peroxidase family profile" evidence="11">
    <location>
        <begin position="79"/>
        <end position="380"/>
    </location>
</feature>
<keyword evidence="10" id="KW-0472">Membrane</keyword>
<evidence type="ECO:0000313" key="12">
    <source>
        <dbReference type="EMBL" id="CAK9277306.1"/>
    </source>
</evidence>
<dbReference type="Pfam" id="PF00141">
    <property type="entry name" value="peroxidase"/>
    <property type="match status" value="1"/>
</dbReference>
<organism evidence="12 13">
    <name type="scientific">Sphagnum jensenii</name>
    <dbReference type="NCBI Taxonomy" id="128206"/>
    <lineage>
        <taxon>Eukaryota</taxon>
        <taxon>Viridiplantae</taxon>
        <taxon>Streptophyta</taxon>
        <taxon>Embryophyta</taxon>
        <taxon>Bryophyta</taxon>
        <taxon>Sphagnophytina</taxon>
        <taxon>Sphagnopsida</taxon>
        <taxon>Sphagnales</taxon>
        <taxon>Sphagnaceae</taxon>
        <taxon>Sphagnum</taxon>
    </lineage>
</organism>
<evidence type="ECO:0000256" key="5">
    <source>
        <dbReference type="ARBA" id="ARBA00022723"/>
    </source>
</evidence>
<keyword evidence="10" id="KW-1133">Transmembrane helix</keyword>
<dbReference type="SUPFAM" id="SSF48113">
    <property type="entry name" value="Heme-dependent peroxidases"/>
    <property type="match status" value="1"/>
</dbReference>
<keyword evidence="9" id="KW-0106">Calcium</keyword>
<dbReference type="Proteomes" id="UP001497444">
    <property type="component" value="Chromosome 8"/>
</dbReference>
<evidence type="ECO:0000256" key="6">
    <source>
        <dbReference type="ARBA" id="ARBA00023002"/>
    </source>
</evidence>
<dbReference type="EC" id="1.11.1.7" evidence="9"/>
<evidence type="ECO:0000256" key="7">
    <source>
        <dbReference type="ARBA" id="ARBA00023004"/>
    </source>
</evidence>
<comment type="cofactor">
    <cofactor evidence="9">
        <name>heme b</name>
        <dbReference type="ChEBI" id="CHEBI:60344"/>
    </cofactor>
    <text evidence="9">Binds 1 heme b (iron(II)-protoporphyrin IX) group per subunit.</text>
</comment>
<comment type="similarity">
    <text evidence="2">Belongs to the peroxidase family. Ascorbate peroxidase subfamily.</text>
</comment>
<proteinExistence type="inferred from homology"/>
<dbReference type="CDD" id="cd00693">
    <property type="entry name" value="secretory_peroxidase"/>
    <property type="match status" value="1"/>
</dbReference>
<dbReference type="EMBL" id="OZ020103">
    <property type="protein sequence ID" value="CAK9277306.1"/>
    <property type="molecule type" value="Genomic_DNA"/>
</dbReference>
<keyword evidence="5 9" id="KW-0479">Metal-binding</keyword>
<evidence type="ECO:0000256" key="8">
    <source>
        <dbReference type="ARBA" id="ARBA00023157"/>
    </source>
</evidence>
<comment type="similarity">
    <text evidence="9">Belongs to the peroxidase family. Classical plant (class III) peroxidase subfamily.</text>
</comment>
<protein>
    <recommendedName>
        <fullName evidence="9">Peroxidase</fullName>
        <ecNumber evidence="9">1.11.1.7</ecNumber>
    </recommendedName>
</protein>
<evidence type="ECO:0000256" key="2">
    <source>
        <dbReference type="ARBA" id="ARBA00006873"/>
    </source>
</evidence>
<dbReference type="PANTHER" id="PTHR31517">
    <property type="match status" value="1"/>
</dbReference>
<evidence type="ECO:0000256" key="10">
    <source>
        <dbReference type="SAM" id="Phobius"/>
    </source>
</evidence>
<evidence type="ECO:0000259" key="11">
    <source>
        <dbReference type="PROSITE" id="PS50873"/>
    </source>
</evidence>
<keyword evidence="3 9" id="KW-0575">Peroxidase</keyword>
<keyword evidence="6 9" id="KW-0560">Oxidoreductase</keyword>
<keyword evidence="8" id="KW-1015">Disulfide bond</keyword>
<comment type="subcellular location">
    <subcellularLocation>
        <location evidence="9">Secreted</location>
    </subcellularLocation>
</comment>
<dbReference type="InterPro" id="IPR002016">
    <property type="entry name" value="Haem_peroxidase"/>
</dbReference>
<name>A0ABP0XG15_9BRYO</name>